<organism evidence="1 2">
    <name type="scientific">Neogobius melanostomus</name>
    <name type="common">round goby</name>
    <dbReference type="NCBI Taxonomy" id="47308"/>
    <lineage>
        <taxon>Eukaryota</taxon>
        <taxon>Metazoa</taxon>
        <taxon>Chordata</taxon>
        <taxon>Craniata</taxon>
        <taxon>Vertebrata</taxon>
        <taxon>Euteleostomi</taxon>
        <taxon>Actinopterygii</taxon>
        <taxon>Neopterygii</taxon>
        <taxon>Teleostei</taxon>
        <taxon>Neoteleostei</taxon>
        <taxon>Acanthomorphata</taxon>
        <taxon>Gobiaria</taxon>
        <taxon>Gobiiformes</taxon>
        <taxon>Gobioidei</taxon>
        <taxon>Gobiidae</taxon>
        <taxon>Benthophilinae</taxon>
        <taxon>Neogobiini</taxon>
        <taxon>Neogobius</taxon>
    </lineage>
</organism>
<name>A0A8C6WWJ5_9GOBI</name>
<dbReference type="AlphaFoldDB" id="A0A8C6WWJ5"/>
<proteinExistence type="predicted"/>
<evidence type="ECO:0000313" key="1">
    <source>
        <dbReference type="Ensembl" id="ENSNMLP00000036808.1"/>
    </source>
</evidence>
<protein>
    <submittedName>
        <fullName evidence="1">Uncharacterized protein</fullName>
    </submittedName>
</protein>
<accession>A0A8C6WWJ5</accession>
<evidence type="ECO:0000313" key="2">
    <source>
        <dbReference type="Proteomes" id="UP000694523"/>
    </source>
</evidence>
<dbReference type="Proteomes" id="UP000694523">
    <property type="component" value="Unplaced"/>
</dbReference>
<sequence length="221" mass="24050">MCGARPKAVDSLLMGFSAASFSLRASKRGCFMMRSFVENMWKSRASHILRALGTGLGLDSCSGSVSGNCGSSESTTMCFFRRIHPLTLDPRPLDLILRTRSVAAEIWFGSGIFLVDFVLILVSRLSHSALAFSSKSISFSVFFPLRFGTIPSVEAWTLVWSRTGSGFGSELVMVWFSADTEFCTSSDSIVCSDSSVGSSAEDAGDVINFQENWGVPVWVWT</sequence>
<keyword evidence="2" id="KW-1185">Reference proteome</keyword>
<reference evidence="1" key="1">
    <citation type="submission" date="2025-08" db="UniProtKB">
        <authorList>
            <consortium name="Ensembl"/>
        </authorList>
    </citation>
    <scope>IDENTIFICATION</scope>
</reference>
<reference evidence="1" key="2">
    <citation type="submission" date="2025-09" db="UniProtKB">
        <authorList>
            <consortium name="Ensembl"/>
        </authorList>
    </citation>
    <scope>IDENTIFICATION</scope>
</reference>
<dbReference type="Ensembl" id="ENSNMLT00000041004.1">
    <property type="protein sequence ID" value="ENSNMLP00000036808.1"/>
    <property type="gene ID" value="ENSNMLG00000022816.1"/>
</dbReference>